<dbReference type="EMBL" id="PSQE01000001">
    <property type="protein sequence ID" value="RHN79078.1"/>
    <property type="molecule type" value="Genomic_DNA"/>
</dbReference>
<dbReference type="Proteomes" id="UP000265566">
    <property type="component" value="Chromosome 1"/>
</dbReference>
<proteinExistence type="predicted"/>
<protein>
    <submittedName>
        <fullName evidence="1">Uncharacterized protein</fullName>
    </submittedName>
</protein>
<reference evidence="1" key="1">
    <citation type="journal article" date="2018" name="Nat. Plants">
        <title>Whole-genome landscape of Medicago truncatula symbiotic genes.</title>
        <authorList>
            <person name="Pecrix Y."/>
            <person name="Gamas P."/>
            <person name="Carrere S."/>
        </authorList>
    </citation>
    <scope>NUCLEOTIDE SEQUENCE</scope>
    <source>
        <tissue evidence="1">Leaves</tissue>
    </source>
</reference>
<organism evidence="1">
    <name type="scientific">Medicago truncatula</name>
    <name type="common">Barrel medic</name>
    <name type="synonym">Medicago tribuloides</name>
    <dbReference type="NCBI Taxonomy" id="3880"/>
    <lineage>
        <taxon>Eukaryota</taxon>
        <taxon>Viridiplantae</taxon>
        <taxon>Streptophyta</taxon>
        <taxon>Embryophyta</taxon>
        <taxon>Tracheophyta</taxon>
        <taxon>Spermatophyta</taxon>
        <taxon>Magnoliopsida</taxon>
        <taxon>eudicotyledons</taxon>
        <taxon>Gunneridae</taxon>
        <taxon>Pentapetalae</taxon>
        <taxon>rosids</taxon>
        <taxon>fabids</taxon>
        <taxon>Fabales</taxon>
        <taxon>Fabaceae</taxon>
        <taxon>Papilionoideae</taxon>
        <taxon>50 kb inversion clade</taxon>
        <taxon>NPAAA clade</taxon>
        <taxon>Hologalegina</taxon>
        <taxon>IRL clade</taxon>
        <taxon>Trifolieae</taxon>
        <taxon>Medicago</taxon>
    </lineage>
</organism>
<evidence type="ECO:0000313" key="1">
    <source>
        <dbReference type="EMBL" id="RHN79078.1"/>
    </source>
</evidence>
<comment type="caution">
    <text evidence="1">The sequence shown here is derived from an EMBL/GenBank/DDBJ whole genome shotgun (WGS) entry which is preliminary data.</text>
</comment>
<accession>A0A396JS59</accession>
<name>A0A396JS59_MEDTR</name>
<dbReference type="AlphaFoldDB" id="A0A396JS59"/>
<sequence>MSLIKGVWNSGRKLLQHKEALIVLNYFDMATLTGLRCLLPKNILSTLDTYQKQTL</sequence>
<dbReference type="Gramene" id="rna2775">
    <property type="protein sequence ID" value="RHN79078.1"/>
    <property type="gene ID" value="gene2775"/>
</dbReference>
<gene>
    <name evidence="1" type="ORF">MtrunA17_Chr1g0172981</name>
</gene>